<feature type="transmembrane region" description="Helical" evidence="6">
    <location>
        <begin position="83"/>
        <end position="102"/>
    </location>
</feature>
<accession>A0AAV2NT64</accession>
<protein>
    <recommendedName>
        <fullName evidence="6">Gustatory receptor</fullName>
    </recommendedName>
</protein>
<keyword evidence="5 6" id="KW-0472">Membrane</keyword>
<dbReference type="GO" id="GO:0005886">
    <property type="term" value="C:plasma membrane"/>
    <property type="evidence" value="ECO:0007669"/>
    <property type="project" value="UniProtKB-SubCell"/>
</dbReference>
<dbReference type="Pfam" id="PF08395">
    <property type="entry name" value="7tm_7"/>
    <property type="match status" value="1"/>
</dbReference>
<name>A0AAV2NT64_9HYME</name>
<keyword evidence="3 6" id="KW-0812">Transmembrane</keyword>
<proteinExistence type="inferred from homology"/>
<gene>
    <name evidence="7" type="ORF">LPLAT_LOCUS9209</name>
</gene>
<evidence type="ECO:0000256" key="2">
    <source>
        <dbReference type="ARBA" id="ARBA00022475"/>
    </source>
</evidence>
<organism evidence="7 8">
    <name type="scientific">Lasius platythorax</name>
    <dbReference type="NCBI Taxonomy" id="488582"/>
    <lineage>
        <taxon>Eukaryota</taxon>
        <taxon>Metazoa</taxon>
        <taxon>Ecdysozoa</taxon>
        <taxon>Arthropoda</taxon>
        <taxon>Hexapoda</taxon>
        <taxon>Insecta</taxon>
        <taxon>Pterygota</taxon>
        <taxon>Neoptera</taxon>
        <taxon>Endopterygota</taxon>
        <taxon>Hymenoptera</taxon>
        <taxon>Apocrita</taxon>
        <taxon>Aculeata</taxon>
        <taxon>Formicoidea</taxon>
        <taxon>Formicidae</taxon>
        <taxon>Formicinae</taxon>
        <taxon>Lasius</taxon>
        <taxon>Lasius</taxon>
    </lineage>
</organism>
<evidence type="ECO:0000256" key="3">
    <source>
        <dbReference type="ARBA" id="ARBA00022692"/>
    </source>
</evidence>
<dbReference type="InterPro" id="IPR013604">
    <property type="entry name" value="7TM_chemorcpt"/>
</dbReference>
<dbReference type="AlphaFoldDB" id="A0AAV2NT64"/>
<keyword evidence="8" id="KW-1185">Reference proteome</keyword>
<evidence type="ECO:0000256" key="5">
    <source>
        <dbReference type="ARBA" id="ARBA00023136"/>
    </source>
</evidence>
<dbReference type="EMBL" id="OZ034827">
    <property type="protein sequence ID" value="CAL1683502.1"/>
    <property type="molecule type" value="Genomic_DNA"/>
</dbReference>
<feature type="transmembrane region" description="Helical" evidence="6">
    <location>
        <begin position="45"/>
        <end position="63"/>
    </location>
</feature>
<keyword evidence="2 6" id="KW-1003">Cell membrane</keyword>
<feature type="transmembrane region" description="Helical" evidence="6">
    <location>
        <begin position="197"/>
        <end position="218"/>
    </location>
</feature>
<comment type="caution">
    <text evidence="6">Lacks conserved residue(s) required for the propagation of feature annotation.</text>
</comment>
<comment type="subcellular location">
    <subcellularLocation>
        <location evidence="1 6">Cell membrane</location>
        <topology evidence="1 6">Multi-pass membrane protein</topology>
    </subcellularLocation>
</comment>
<dbReference type="GO" id="GO:0007165">
    <property type="term" value="P:signal transduction"/>
    <property type="evidence" value="ECO:0007669"/>
    <property type="project" value="UniProtKB-KW"/>
</dbReference>
<keyword evidence="6" id="KW-0675">Receptor</keyword>
<evidence type="ECO:0000256" key="6">
    <source>
        <dbReference type="RuleBase" id="RU363108"/>
    </source>
</evidence>
<evidence type="ECO:0000256" key="1">
    <source>
        <dbReference type="ARBA" id="ARBA00004651"/>
    </source>
</evidence>
<evidence type="ECO:0000313" key="8">
    <source>
        <dbReference type="Proteomes" id="UP001497644"/>
    </source>
</evidence>
<comment type="similarity">
    <text evidence="6">Belongs to the insect chemoreceptor superfamily. Gustatory receptor (GR) family.</text>
</comment>
<keyword evidence="6" id="KW-0807">Transducer</keyword>
<feature type="transmembrane region" description="Helical" evidence="6">
    <location>
        <begin position="230"/>
        <end position="250"/>
    </location>
</feature>
<keyword evidence="4 6" id="KW-1133">Transmembrane helix</keyword>
<reference evidence="7" key="1">
    <citation type="submission" date="2024-04" db="EMBL/GenBank/DDBJ databases">
        <authorList>
            <consortium name="Molecular Ecology Group"/>
        </authorList>
    </citation>
    <scope>NUCLEOTIDE SEQUENCE</scope>
</reference>
<evidence type="ECO:0000256" key="4">
    <source>
        <dbReference type="ARBA" id="ARBA00022989"/>
    </source>
</evidence>
<sequence length="319" mass="36867">MSKTISTIQTPFQNLKFIAMLYRILGLLSCKLIKGRLKLSAWGRYYCVLWILIHCAYSTMFYYDVYIVSLEGETISKVFIFDIVRFTAFIASLIPYNCVGIFQDQDLVKFSDKLETYDDKARVLGHERKDKHIFIWLFFVCTAGNLTRKTYYAINGKVADGATEILPITGSPGEITVYDVRYLHGVLIDSADLINRLYGIGSFLTALSILLEFVASAYGFATDGIDDDEIVTLLDLLFQALYLFTMYHFATYEANRVEDRVLKYGLSFQNKKCRLDRIEMMLYFYHNRYTFTAAEFFILDLTILFSMLFAVLTFIMILV</sequence>
<dbReference type="Proteomes" id="UP001497644">
    <property type="component" value="Chromosome 4"/>
</dbReference>
<comment type="function">
    <text evidence="6">Gustatory receptor which mediates acceptance or avoidance behavior, depending on its substrates.</text>
</comment>
<dbReference type="GO" id="GO:0050909">
    <property type="term" value="P:sensory perception of taste"/>
    <property type="evidence" value="ECO:0007669"/>
    <property type="project" value="InterPro"/>
</dbReference>
<feature type="transmembrane region" description="Helical" evidence="6">
    <location>
        <begin position="296"/>
        <end position="318"/>
    </location>
</feature>
<evidence type="ECO:0000313" key="7">
    <source>
        <dbReference type="EMBL" id="CAL1683502.1"/>
    </source>
</evidence>